<organism evidence="1 2">
    <name type="scientific">Microcystis aeruginosa Ma_SC_T_19800800_S464</name>
    <dbReference type="NCBI Taxonomy" id="2486257"/>
    <lineage>
        <taxon>Bacteria</taxon>
        <taxon>Bacillati</taxon>
        <taxon>Cyanobacteriota</taxon>
        <taxon>Cyanophyceae</taxon>
        <taxon>Oscillatoriophycideae</taxon>
        <taxon>Chroococcales</taxon>
        <taxon>Microcystaceae</taxon>
        <taxon>Microcystis</taxon>
    </lineage>
</organism>
<protein>
    <submittedName>
        <fullName evidence="1">Type II toxin-antitoxin system RelE/ParE family toxin</fullName>
    </submittedName>
</protein>
<name>A0A552DLS5_MICAE</name>
<dbReference type="InterPro" id="IPR009387">
    <property type="entry name" value="HigB-2"/>
</dbReference>
<dbReference type="EMBL" id="SFBL01000156">
    <property type="protein sequence ID" value="TRU23173.1"/>
    <property type="molecule type" value="Genomic_DNA"/>
</dbReference>
<evidence type="ECO:0000313" key="2">
    <source>
        <dbReference type="Proteomes" id="UP000319313"/>
    </source>
</evidence>
<gene>
    <name evidence="1" type="ORF">EWV81_16660</name>
</gene>
<sequence length="131" mass="15242">MRIFKNKWFTKFAKKENISDAKLWETIEDVESGRVDADYGGGVIKQRLSRTNEGKSGGYRSINLYRRDDKAFFVYGFAKSERENIDKDEDRGFKDLARVTFSLSDEELAKLVEKGVYKEVKRDGPEKNLQE</sequence>
<reference evidence="1 2" key="1">
    <citation type="submission" date="2019-01" db="EMBL/GenBank/DDBJ databases">
        <title>Coherence of Microcystis species and biogeography revealed through population genomics.</title>
        <authorList>
            <person name="Perez-Carrascal O.M."/>
            <person name="Terrat Y."/>
            <person name="Giani A."/>
            <person name="Fortin N."/>
            <person name="Tromas N."/>
            <person name="Shapiro B.J."/>
        </authorList>
    </citation>
    <scope>NUCLEOTIDE SEQUENCE [LARGE SCALE GENOMIC DNA]</scope>
    <source>
        <strain evidence="1">Ma_SC_T_19800800_S464</strain>
    </source>
</reference>
<dbReference type="Proteomes" id="UP000319313">
    <property type="component" value="Unassembled WGS sequence"/>
</dbReference>
<accession>A0A552DLS5</accession>
<dbReference type="AlphaFoldDB" id="A0A552DLS5"/>
<evidence type="ECO:0000313" key="1">
    <source>
        <dbReference type="EMBL" id="TRU23173.1"/>
    </source>
</evidence>
<proteinExistence type="predicted"/>
<comment type="caution">
    <text evidence="1">The sequence shown here is derived from an EMBL/GenBank/DDBJ whole genome shotgun (WGS) entry which is preliminary data.</text>
</comment>
<dbReference type="Pfam" id="PF06296">
    <property type="entry name" value="RelE"/>
    <property type="match status" value="1"/>
</dbReference>
<dbReference type="PIRSF" id="PIRSF018634">
    <property type="entry name" value="UCP018634"/>
    <property type="match status" value="1"/>
</dbReference>